<dbReference type="AlphaFoldDB" id="A0A7M2X2X0"/>
<dbReference type="Gene3D" id="1.25.40.10">
    <property type="entry name" value="Tetratricopeptide repeat domain"/>
    <property type="match status" value="1"/>
</dbReference>
<protein>
    <recommendedName>
        <fullName evidence="3">Tetratricopeptide repeat protein</fullName>
    </recommendedName>
</protein>
<evidence type="ECO:0000313" key="2">
    <source>
        <dbReference type="Proteomes" id="UP000593765"/>
    </source>
</evidence>
<dbReference type="SUPFAM" id="SSF48452">
    <property type="entry name" value="TPR-like"/>
    <property type="match status" value="1"/>
</dbReference>
<dbReference type="RefSeq" id="WP_206295446.1">
    <property type="nucleotide sequence ID" value="NZ_CP063458.1"/>
</dbReference>
<dbReference type="Proteomes" id="UP000593765">
    <property type="component" value="Chromosome"/>
</dbReference>
<keyword evidence="2" id="KW-1185">Reference proteome</keyword>
<organism evidence="1 2">
    <name type="scientific">Humisphaera borealis</name>
    <dbReference type="NCBI Taxonomy" id="2807512"/>
    <lineage>
        <taxon>Bacteria</taxon>
        <taxon>Pseudomonadati</taxon>
        <taxon>Planctomycetota</taxon>
        <taxon>Phycisphaerae</taxon>
        <taxon>Tepidisphaerales</taxon>
        <taxon>Tepidisphaeraceae</taxon>
        <taxon>Humisphaera</taxon>
    </lineage>
</organism>
<sequence length="136" mass="15292">MLSESQKESINEAIGFLREGRFPDAELLLMELIKENPSDGAVNSYLAWSRHLLDRDSDAIEPARRGVLLAPKSEKASTILFHVLMALGKAHEALLEMWRFLGRDSRGEYFQLLSDLMGVEEHADSKEKTAMDVSSD</sequence>
<evidence type="ECO:0000313" key="1">
    <source>
        <dbReference type="EMBL" id="QOV92116.1"/>
    </source>
</evidence>
<gene>
    <name evidence="1" type="ORF">IPV69_12475</name>
</gene>
<name>A0A7M2X2X0_9BACT</name>
<dbReference type="KEGG" id="hbs:IPV69_12475"/>
<accession>A0A7M2X2X0</accession>
<reference evidence="1 2" key="1">
    <citation type="submission" date="2020-10" db="EMBL/GenBank/DDBJ databases">
        <title>Wide distribution of Phycisphaera-like planctomycetes from WD2101 soil group in peatlands and genome analysis of the first cultivated representative.</title>
        <authorList>
            <person name="Dedysh S.N."/>
            <person name="Beletsky A.V."/>
            <person name="Ivanova A."/>
            <person name="Kulichevskaya I.S."/>
            <person name="Suzina N.E."/>
            <person name="Philippov D.A."/>
            <person name="Rakitin A.L."/>
            <person name="Mardanov A.V."/>
            <person name="Ravin N.V."/>
        </authorList>
    </citation>
    <scope>NUCLEOTIDE SEQUENCE [LARGE SCALE GENOMIC DNA]</scope>
    <source>
        <strain evidence="1 2">M1803</strain>
    </source>
</reference>
<dbReference type="InterPro" id="IPR011990">
    <property type="entry name" value="TPR-like_helical_dom_sf"/>
</dbReference>
<proteinExistence type="predicted"/>
<dbReference type="EMBL" id="CP063458">
    <property type="protein sequence ID" value="QOV92116.1"/>
    <property type="molecule type" value="Genomic_DNA"/>
</dbReference>
<evidence type="ECO:0008006" key="3">
    <source>
        <dbReference type="Google" id="ProtNLM"/>
    </source>
</evidence>